<dbReference type="Gene3D" id="2.60.40.420">
    <property type="entry name" value="Cupredoxins - blue copper proteins"/>
    <property type="match status" value="1"/>
</dbReference>
<dbReference type="InterPro" id="IPR052953">
    <property type="entry name" value="Ser-rich/MCO-related"/>
</dbReference>
<organism evidence="2 3">
    <name type="scientific">Colletotrichum liriopes</name>
    <dbReference type="NCBI Taxonomy" id="708192"/>
    <lineage>
        <taxon>Eukaryota</taxon>
        <taxon>Fungi</taxon>
        <taxon>Dikarya</taxon>
        <taxon>Ascomycota</taxon>
        <taxon>Pezizomycotina</taxon>
        <taxon>Sordariomycetes</taxon>
        <taxon>Hypocreomycetidae</taxon>
        <taxon>Glomerellales</taxon>
        <taxon>Glomerellaceae</taxon>
        <taxon>Colletotrichum</taxon>
        <taxon>Colletotrichum spaethianum species complex</taxon>
    </lineage>
</organism>
<evidence type="ECO:0000256" key="1">
    <source>
        <dbReference type="SAM" id="MobiDB-lite"/>
    </source>
</evidence>
<dbReference type="PANTHER" id="PTHR34883:SF4">
    <property type="entry name" value="CUPREDOXIN"/>
    <property type="match status" value="1"/>
</dbReference>
<dbReference type="SUPFAM" id="SSF49503">
    <property type="entry name" value="Cupredoxins"/>
    <property type="match status" value="1"/>
</dbReference>
<dbReference type="Proteomes" id="UP001055172">
    <property type="component" value="Unassembled WGS sequence"/>
</dbReference>
<feature type="region of interest" description="Disordered" evidence="1">
    <location>
        <begin position="93"/>
        <end position="182"/>
    </location>
</feature>
<sequence>MVVFTFMSQNHTATQSTFAKPCDPLAGGMNSGFMANPNNSVAPPPQVAMQVMVSEPLWFYCAQANHCGKGMTFSINPTAEKSQAIFQSMAIQQKGKGAGGAITGGTPPPPPRPRPLPPLLLPPPRPPRPPPLPPPAATSSRARDRSTAPAPACVPSLAPPARSPPSTRKASALSAAWQVLSP</sequence>
<comment type="caution">
    <text evidence="2">The sequence shown here is derived from an EMBL/GenBank/DDBJ whole genome shotgun (WGS) entry which is preliminary data.</text>
</comment>
<dbReference type="InterPro" id="IPR008972">
    <property type="entry name" value="Cupredoxin"/>
</dbReference>
<accession>A0AA37LSE1</accession>
<feature type="compositionally biased region" description="Pro residues" evidence="1">
    <location>
        <begin position="106"/>
        <end position="136"/>
    </location>
</feature>
<dbReference type="EMBL" id="BPPX01000009">
    <property type="protein sequence ID" value="GJC82511.1"/>
    <property type="molecule type" value="Genomic_DNA"/>
</dbReference>
<reference evidence="2 3" key="1">
    <citation type="submission" date="2021-07" db="EMBL/GenBank/DDBJ databases">
        <title>Genome data of Colletotrichum spaethianum.</title>
        <authorList>
            <person name="Utami Y.D."/>
            <person name="Hiruma K."/>
        </authorList>
    </citation>
    <scope>NUCLEOTIDE SEQUENCE [LARGE SCALE GENOMIC DNA]</scope>
    <source>
        <strain evidence="2 3">MAFF 242679</strain>
    </source>
</reference>
<gene>
    <name evidence="2" type="ORF">ColLi_05349</name>
</gene>
<protein>
    <recommendedName>
        <fullName evidence="4">Extracellular serine-rich protein</fullName>
    </recommendedName>
</protein>
<dbReference type="CDD" id="cd00920">
    <property type="entry name" value="Cupredoxin"/>
    <property type="match status" value="1"/>
</dbReference>
<dbReference type="AlphaFoldDB" id="A0AA37LSE1"/>
<evidence type="ECO:0000313" key="2">
    <source>
        <dbReference type="EMBL" id="GJC82511.1"/>
    </source>
</evidence>
<evidence type="ECO:0000313" key="3">
    <source>
        <dbReference type="Proteomes" id="UP001055172"/>
    </source>
</evidence>
<dbReference type="PANTHER" id="PTHR34883">
    <property type="entry name" value="SERINE-RICH PROTEIN, PUTATIVE-RELATED-RELATED"/>
    <property type="match status" value="1"/>
</dbReference>
<name>A0AA37LSE1_9PEZI</name>
<evidence type="ECO:0008006" key="4">
    <source>
        <dbReference type="Google" id="ProtNLM"/>
    </source>
</evidence>
<proteinExistence type="predicted"/>
<dbReference type="PRINTS" id="PR01217">
    <property type="entry name" value="PRICHEXTENSN"/>
</dbReference>
<keyword evidence="3" id="KW-1185">Reference proteome</keyword>